<dbReference type="GeneID" id="68106160"/>
<evidence type="ECO:0000313" key="8">
    <source>
        <dbReference type="EMBL" id="KAG2372643.1"/>
    </source>
</evidence>
<evidence type="ECO:0000256" key="2">
    <source>
        <dbReference type="ARBA" id="ARBA00022679"/>
    </source>
</evidence>
<dbReference type="InterPro" id="IPR000719">
    <property type="entry name" value="Prot_kinase_dom"/>
</dbReference>
<sequence>MLATPTPSSSTTTTGTNNHHTTGTNNKENLLHPSSSYSSSSSKKSQPPSSSSTSSSSSLKSSSSNKPTLGSYLRQSKPYIFVPTLEELKQISPLQIYSQLVDVYTKLDGSPHAMYLDQKVQFIRVCIHVIEDGMIHHLSTTSIMSNTEKDLYFMWMLLAVSLLNCNMPHIENEMQDHLSKQFEYFSSCSHPIKEDETYYFLYAQYEWFVNDDHQDRMFKSLSKIQQGLKKFEKSLVLLQVKNSILDSGSFQFHLSFKPTPPPSSNHFKSFSPELPTVTKSIPSTTSLTTLQNKSSPPQPTEGLFSRATRRLSPQPHVLSQQPSQQGLNSQERPLQLISAARPPSSRTNLFTKPSSHNSVESSVNNGMNSSNSSNSLMNNNASYATPVSNSNGALQSTYQQTQQTPSFLSPPPPLTIGSMQQNGVSNVSTMPYNTSSQSTTTTNSSMEMSAPLKRSREEILASKMPTSTNNFATPSSKQVSSTTTTPTSSSTPSSEGSDTKKRKFTIVVKINNREYGVMRKIGVGGSCSVYKCIDLEKNEEVAIKHIKIDKTDDASIVKGFLDEAKLLESLRDDDVNNNIIRLIDYEHRPHRSRDEILLVMELGSHDFNTILKKHNKDNPFTIDELKQYWRQMLEAVAFIHSKKIVHTDIKPSNFLLVNGKLKLIDFGIAKVPEHENTQNISRNTIVGTLNFLPPESFKNHVVNDGSTKYKFGPPGDIWSLGIMLYQTIYHKTPYSDVQDHIKKISLITDENSEISFPAVAEEYQQAISLLKTILVKDPNKRPSIATILQHAFFVPKNLSEPLLISFRDVHEQTHFVDNVRQVFQYLLSNHQSLSSQQALYASYTAHELLRLCLERSKQQQQQPHGDKLSEDEILNCVKNKP</sequence>
<feature type="region of interest" description="Disordered" evidence="6">
    <location>
        <begin position="1"/>
        <end position="70"/>
    </location>
</feature>
<accession>A0AA88GD40</accession>
<dbReference type="GO" id="GO:0000776">
    <property type="term" value="C:kinetochore"/>
    <property type="evidence" value="ECO:0007669"/>
    <property type="project" value="TreeGrafter"/>
</dbReference>
<feature type="compositionally biased region" description="Polar residues" evidence="6">
    <location>
        <begin position="383"/>
        <end position="392"/>
    </location>
</feature>
<dbReference type="RefSeq" id="XP_044541818.1">
    <property type="nucleotide sequence ID" value="XM_044689613.1"/>
</dbReference>
<dbReference type="GO" id="GO:0005634">
    <property type="term" value="C:nucleus"/>
    <property type="evidence" value="ECO:0007669"/>
    <property type="project" value="TreeGrafter"/>
</dbReference>
<dbReference type="GO" id="GO:0004712">
    <property type="term" value="F:protein serine/threonine/tyrosine kinase activity"/>
    <property type="evidence" value="ECO:0007669"/>
    <property type="project" value="TreeGrafter"/>
</dbReference>
<feature type="compositionally biased region" description="Low complexity" evidence="6">
    <location>
        <begin position="354"/>
        <end position="382"/>
    </location>
</feature>
<feature type="region of interest" description="Disordered" evidence="6">
    <location>
        <begin position="430"/>
        <end position="500"/>
    </location>
</feature>
<dbReference type="SUPFAM" id="SSF56112">
    <property type="entry name" value="Protein kinase-like (PK-like)"/>
    <property type="match status" value="1"/>
</dbReference>
<dbReference type="PANTHER" id="PTHR22974">
    <property type="entry name" value="MIXED LINEAGE PROTEIN KINASE"/>
    <property type="match status" value="1"/>
</dbReference>
<keyword evidence="9" id="KW-1185">Reference proteome</keyword>
<feature type="compositionally biased region" description="Polar residues" evidence="6">
    <location>
        <begin position="344"/>
        <end position="353"/>
    </location>
</feature>
<feature type="compositionally biased region" description="Low complexity" evidence="6">
    <location>
        <begin position="433"/>
        <end position="445"/>
    </location>
</feature>
<dbReference type="GO" id="GO:0034501">
    <property type="term" value="P:protein localization to kinetochore"/>
    <property type="evidence" value="ECO:0007669"/>
    <property type="project" value="TreeGrafter"/>
</dbReference>
<dbReference type="InterPro" id="IPR011009">
    <property type="entry name" value="Kinase-like_dom_sf"/>
</dbReference>
<keyword evidence="4" id="KW-0418">Kinase</keyword>
<name>A0AA88GD40_NAELO</name>
<keyword evidence="5" id="KW-0067">ATP-binding</keyword>
<evidence type="ECO:0000256" key="6">
    <source>
        <dbReference type="SAM" id="MobiDB-lite"/>
    </source>
</evidence>
<dbReference type="GO" id="GO:0004674">
    <property type="term" value="F:protein serine/threonine kinase activity"/>
    <property type="evidence" value="ECO:0007669"/>
    <property type="project" value="UniProtKB-KW"/>
</dbReference>
<dbReference type="PANTHER" id="PTHR22974:SF21">
    <property type="entry name" value="DUAL SPECIFICITY PROTEIN KINASE TTK"/>
    <property type="match status" value="1"/>
</dbReference>
<feature type="domain" description="Protein kinase" evidence="7">
    <location>
        <begin position="515"/>
        <end position="793"/>
    </location>
</feature>
<evidence type="ECO:0000256" key="4">
    <source>
        <dbReference type="ARBA" id="ARBA00022777"/>
    </source>
</evidence>
<feature type="compositionally biased region" description="Low complexity" evidence="6">
    <location>
        <begin position="473"/>
        <end position="496"/>
    </location>
</feature>
<dbReference type="PROSITE" id="PS50011">
    <property type="entry name" value="PROTEIN_KINASE_DOM"/>
    <property type="match status" value="1"/>
</dbReference>
<organism evidence="8 9">
    <name type="scientific">Naegleria lovaniensis</name>
    <name type="common">Amoeba</name>
    <dbReference type="NCBI Taxonomy" id="51637"/>
    <lineage>
        <taxon>Eukaryota</taxon>
        <taxon>Discoba</taxon>
        <taxon>Heterolobosea</taxon>
        <taxon>Tetramitia</taxon>
        <taxon>Eutetramitia</taxon>
        <taxon>Vahlkampfiidae</taxon>
        <taxon>Naegleria</taxon>
    </lineage>
</organism>
<dbReference type="GO" id="GO:0005524">
    <property type="term" value="F:ATP binding"/>
    <property type="evidence" value="ECO:0007669"/>
    <property type="project" value="UniProtKB-KW"/>
</dbReference>
<dbReference type="GO" id="GO:0007059">
    <property type="term" value="P:chromosome segregation"/>
    <property type="evidence" value="ECO:0007669"/>
    <property type="project" value="TreeGrafter"/>
</dbReference>
<evidence type="ECO:0000259" key="7">
    <source>
        <dbReference type="PROSITE" id="PS50011"/>
    </source>
</evidence>
<dbReference type="SMART" id="SM00220">
    <property type="entry name" value="S_TKc"/>
    <property type="match status" value="1"/>
</dbReference>
<evidence type="ECO:0000313" key="9">
    <source>
        <dbReference type="Proteomes" id="UP000816034"/>
    </source>
</evidence>
<evidence type="ECO:0000256" key="5">
    <source>
        <dbReference type="ARBA" id="ARBA00022840"/>
    </source>
</evidence>
<keyword evidence="1" id="KW-0723">Serine/threonine-protein kinase</keyword>
<gene>
    <name evidence="8" type="ORF">C9374_013707</name>
</gene>
<feature type="compositionally biased region" description="Low complexity" evidence="6">
    <location>
        <begin position="33"/>
        <end position="67"/>
    </location>
</feature>
<evidence type="ECO:0000256" key="1">
    <source>
        <dbReference type="ARBA" id="ARBA00022527"/>
    </source>
</evidence>
<dbReference type="GO" id="GO:0007094">
    <property type="term" value="P:mitotic spindle assembly checkpoint signaling"/>
    <property type="evidence" value="ECO:0007669"/>
    <property type="project" value="TreeGrafter"/>
</dbReference>
<dbReference type="EMBL" id="PYSW02000072">
    <property type="protein sequence ID" value="KAG2372643.1"/>
    <property type="molecule type" value="Genomic_DNA"/>
</dbReference>
<reference evidence="8 9" key="1">
    <citation type="journal article" date="2018" name="BMC Genomics">
        <title>The genome of Naegleria lovaniensis, the basis for a comparative approach to unravel pathogenicity factors of the human pathogenic amoeba N. fowleri.</title>
        <authorList>
            <person name="Liechti N."/>
            <person name="Schurch N."/>
            <person name="Bruggmann R."/>
            <person name="Wittwer M."/>
        </authorList>
    </citation>
    <scope>NUCLEOTIDE SEQUENCE [LARGE SCALE GENOMIC DNA]</scope>
    <source>
        <strain evidence="8 9">ATCC 30569</strain>
    </source>
</reference>
<dbReference type="FunFam" id="3.30.200.20:FF:000131">
    <property type="entry name" value="Dual specificity protein kinase TTK"/>
    <property type="match status" value="1"/>
</dbReference>
<dbReference type="InterPro" id="IPR008271">
    <property type="entry name" value="Ser/Thr_kinase_AS"/>
</dbReference>
<dbReference type="Pfam" id="PF00069">
    <property type="entry name" value="Pkinase"/>
    <property type="match status" value="1"/>
</dbReference>
<dbReference type="Gene3D" id="1.10.510.10">
    <property type="entry name" value="Transferase(Phosphotransferase) domain 1"/>
    <property type="match status" value="1"/>
</dbReference>
<keyword evidence="2" id="KW-0808">Transferase</keyword>
<dbReference type="Gene3D" id="3.30.200.20">
    <property type="entry name" value="Phosphorylase Kinase, domain 1"/>
    <property type="match status" value="1"/>
</dbReference>
<protein>
    <recommendedName>
        <fullName evidence="7">Protein kinase domain-containing protein</fullName>
    </recommendedName>
</protein>
<proteinExistence type="predicted"/>
<dbReference type="PROSITE" id="PS00108">
    <property type="entry name" value="PROTEIN_KINASE_ST"/>
    <property type="match status" value="1"/>
</dbReference>
<comment type="caution">
    <text evidence="8">The sequence shown here is derived from an EMBL/GenBank/DDBJ whole genome shotgun (WGS) entry which is preliminary data.</text>
</comment>
<dbReference type="AlphaFoldDB" id="A0AA88GD40"/>
<keyword evidence="3" id="KW-0547">Nucleotide-binding</keyword>
<dbReference type="Proteomes" id="UP000816034">
    <property type="component" value="Unassembled WGS sequence"/>
</dbReference>
<evidence type="ECO:0000256" key="3">
    <source>
        <dbReference type="ARBA" id="ARBA00022741"/>
    </source>
</evidence>
<feature type="compositionally biased region" description="Low complexity" evidence="6">
    <location>
        <begin position="1"/>
        <end position="26"/>
    </location>
</feature>
<feature type="region of interest" description="Disordered" evidence="6">
    <location>
        <begin position="340"/>
        <end position="392"/>
    </location>
</feature>
<dbReference type="GO" id="GO:0033316">
    <property type="term" value="P:meiotic spindle assembly checkpoint signaling"/>
    <property type="evidence" value="ECO:0007669"/>
    <property type="project" value="TreeGrafter"/>
</dbReference>